<accession>A0ABQ6IA55</accession>
<organism evidence="5 6">
    <name type="scientific">Demequina litorisediminis</name>
    <dbReference type="NCBI Taxonomy" id="1849022"/>
    <lineage>
        <taxon>Bacteria</taxon>
        <taxon>Bacillati</taxon>
        <taxon>Actinomycetota</taxon>
        <taxon>Actinomycetes</taxon>
        <taxon>Micrococcales</taxon>
        <taxon>Demequinaceae</taxon>
        <taxon>Demequina</taxon>
    </lineage>
</organism>
<dbReference type="Pfam" id="PF04586">
    <property type="entry name" value="Peptidase_S78"/>
    <property type="match status" value="1"/>
</dbReference>
<comment type="caution">
    <text evidence="5">The sequence shown here is derived from an EMBL/GenBank/DDBJ whole genome shotgun (WGS) entry which is preliminary data.</text>
</comment>
<dbReference type="Gene3D" id="3.30.2400.10">
    <property type="entry name" value="Major capsid protein gp5"/>
    <property type="match status" value="1"/>
</dbReference>
<keyword evidence="6" id="KW-1185">Reference proteome</keyword>
<dbReference type="SUPFAM" id="SSF56563">
    <property type="entry name" value="Major capsid protein gp5"/>
    <property type="match status" value="1"/>
</dbReference>
<sequence length="510" mass="55170">MPELEYRSVQIRAVDEDAREVSGIAVPWNSPTEIGDFYTESFERGAVQDSDDALLFWRHDEPIGLITRAKDTETGWEITARLSETPRGDEAYRLAKDGVLREFSIGFEPQEQREDTDAKTRHLTITRTKVRVREVSLVPFGAYGANAPVSQVREAETPTTTHERAAMPETDYSADLTEIRSTIEELDRKVDALPTRTAEPTGPVFESIGDMVKRVAAGEDIATRAYTGAVSGDSVLTDAWIGDLTEIIKKRRPVLETFATGSLPSTGMNVEYAELESDTTQAGVQAAEGDDLLFGKVSLTTKTAPIKTIGGWTSLSRQAIERSNVGILDTSYEALAEKYGQASEAYARAILNGAVAATGGDALAEVEADLTDQDGIVAMVLDLAEHFENVGRSLDGVFVDKATFLALYGIPATDRILQVTGQPSDKVGEITVKTASGSVAGLPFRVLPGSVANTVLAYDRTAIKSLEASGVPFRLQDENVVNLSKDFSLYGYLASFVQKRSGLVKVVDPA</sequence>
<gene>
    <name evidence="5" type="ORF">GCM10025876_09410</name>
</gene>
<reference evidence="6" key="1">
    <citation type="journal article" date="2019" name="Int. J. Syst. Evol. Microbiol.">
        <title>The Global Catalogue of Microorganisms (GCM) 10K type strain sequencing project: providing services to taxonomists for standard genome sequencing and annotation.</title>
        <authorList>
            <consortium name="The Broad Institute Genomics Platform"/>
            <consortium name="The Broad Institute Genome Sequencing Center for Infectious Disease"/>
            <person name="Wu L."/>
            <person name="Ma J."/>
        </authorList>
    </citation>
    <scope>NUCLEOTIDE SEQUENCE [LARGE SCALE GENOMIC DNA]</scope>
    <source>
        <strain evidence="6">NBRC 112299</strain>
    </source>
</reference>
<proteinExistence type="predicted"/>
<evidence type="ECO:0000256" key="1">
    <source>
        <dbReference type="ARBA" id="ARBA00022612"/>
    </source>
</evidence>
<keyword evidence="1" id="KW-1188">Viral release from host cell</keyword>
<evidence type="ECO:0000256" key="3">
    <source>
        <dbReference type="ARBA" id="ARBA00022801"/>
    </source>
</evidence>
<dbReference type="EMBL" id="BSUN01000001">
    <property type="protein sequence ID" value="GMA34737.1"/>
    <property type="molecule type" value="Genomic_DNA"/>
</dbReference>
<protein>
    <recommendedName>
        <fullName evidence="4">Prohead serine protease domain-containing protein</fullName>
    </recommendedName>
</protein>
<feature type="domain" description="Prohead serine protease" evidence="4">
    <location>
        <begin position="9"/>
        <end position="146"/>
    </location>
</feature>
<dbReference type="RefSeq" id="WP_284327565.1">
    <property type="nucleotide sequence ID" value="NZ_BSUN01000001.1"/>
</dbReference>
<evidence type="ECO:0000313" key="6">
    <source>
        <dbReference type="Proteomes" id="UP001157125"/>
    </source>
</evidence>
<keyword evidence="2" id="KW-0645">Protease</keyword>
<evidence type="ECO:0000313" key="5">
    <source>
        <dbReference type="EMBL" id="GMA34737.1"/>
    </source>
</evidence>
<evidence type="ECO:0000256" key="2">
    <source>
        <dbReference type="ARBA" id="ARBA00022670"/>
    </source>
</evidence>
<keyword evidence="3" id="KW-0378">Hydrolase</keyword>
<name>A0ABQ6IA55_9MICO</name>
<dbReference type="Proteomes" id="UP001157125">
    <property type="component" value="Unassembled WGS sequence"/>
</dbReference>
<evidence type="ECO:0000259" key="4">
    <source>
        <dbReference type="Pfam" id="PF04586"/>
    </source>
</evidence>
<dbReference type="InterPro" id="IPR054613">
    <property type="entry name" value="Peptidase_S78_dom"/>
</dbReference>